<comment type="caution">
    <text evidence="1">The sequence shown here is derived from an EMBL/GenBank/DDBJ whole genome shotgun (WGS) entry which is preliminary data.</text>
</comment>
<gene>
    <name evidence="1" type="ORF">DI549_00925</name>
</gene>
<proteinExistence type="predicted"/>
<reference evidence="1 2" key="1">
    <citation type="submission" date="2017-08" db="EMBL/GenBank/DDBJ databases">
        <title>Infants hospitalized years apart are colonized by the same room-sourced microbial strains.</title>
        <authorList>
            <person name="Brooks B."/>
            <person name="Olm M.R."/>
            <person name="Firek B.A."/>
            <person name="Baker R."/>
            <person name="Thomas B.C."/>
            <person name="Morowitz M.J."/>
            <person name="Banfield J.F."/>
        </authorList>
    </citation>
    <scope>NUCLEOTIDE SEQUENCE [LARGE SCALE GENOMIC DNA]</scope>
    <source>
        <strain evidence="1">S2_005_001_R2_27</strain>
    </source>
</reference>
<name>A0A2W5R6H0_ANCNO</name>
<protein>
    <recommendedName>
        <fullName evidence="3">DUF930 domain-containing protein</fullName>
    </recommendedName>
</protein>
<sequence>MALLTAARYTGAKSAELGLAALVLCAGLAGAQARSTNDEMMLLDPSERIEQVCNTRAMSEVGKAGKGMKPDELVAYAYRDPVVKGWQIKAPGAAVRSGNAWYHISYECETVHDGLDVKSFSYKLGAAIPTSEWSSHYLVGQ</sequence>
<dbReference type="EMBL" id="QFQD01000002">
    <property type="protein sequence ID" value="PZQ85668.1"/>
    <property type="molecule type" value="Genomic_DNA"/>
</dbReference>
<evidence type="ECO:0008006" key="3">
    <source>
        <dbReference type="Google" id="ProtNLM"/>
    </source>
</evidence>
<accession>A0A2W5R6H0</accession>
<dbReference type="InterPro" id="IPR009273">
    <property type="entry name" value="DUF930"/>
</dbReference>
<dbReference type="AlphaFoldDB" id="A0A2W5R6H0"/>
<evidence type="ECO:0000313" key="1">
    <source>
        <dbReference type="EMBL" id="PZQ85668.1"/>
    </source>
</evidence>
<dbReference type="Pfam" id="PF06059">
    <property type="entry name" value="DUF930"/>
    <property type="match status" value="1"/>
</dbReference>
<evidence type="ECO:0000313" key="2">
    <source>
        <dbReference type="Proteomes" id="UP000248887"/>
    </source>
</evidence>
<dbReference type="Proteomes" id="UP000248887">
    <property type="component" value="Unassembled WGS sequence"/>
</dbReference>
<organism evidence="1 2">
    <name type="scientific">Ancylobacter novellus</name>
    <name type="common">Thiobacillus novellus</name>
    <dbReference type="NCBI Taxonomy" id="921"/>
    <lineage>
        <taxon>Bacteria</taxon>
        <taxon>Pseudomonadati</taxon>
        <taxon>Pseudomonadota</taxon>
        <taxon>Alphaproteobacteria</taxon>
        <taxon>Hyphomicrobiales</taxon>
        <taxon>Xanthobacteraceae</taxon>
        <taxon>Ancylobacter</taxon>
    </lineage>
</organism>